<evidence type="ECO:0000256" key="1">
    <source>
        <dbReference type="ARBA" id="ARBA00004173"/>
    </source>
</evidence>
<organism evidence="12 13">
    <name type="scientific">Pyrocoelia pectoralis</name>
    <dbReference type="NCBI Taxonomy" id="417401"/>
    <lineage>
        <taxon>Eukaryota</taxon>
        <taxon>Metazoa</taxon>
        <taxon>Ecdysozoa</taxon>
        <taxon>Arthropoda</taxon>
        <taxon>Hexapoda</taxon>
        <taxon>Insecta</taxon>
        <taxon>Pterygota</taxon>
        <taxon>Neoptera</taxon>
        <taxon>Endopterygota</taxon>
        <taxon>Coleoptera</taxon>
        <taxon>Polyphaga</taxon>
        <taxon>Elateriformia</taxon>
        <taxon>Elateroidea</taxon>
        <taxon>Lampyridae</taxon>
        <taxon>Lampyrinae</taxon>
        <taxon>Pyrocoelia</taxon>
    </lineage>
</organism>
<evidence type="ECO:0000256" key="2">
    <source>
        <dbReference type="ARBA" id="ARBA00009258"/>
    </source>
</evidence>
<evidence type="ECO:0000256" key="8">
    <source>
        <dbReference type="ARBA" id="ARBA00023128"/>
    </source>
</evidence>
<dbReference type="PIRSF" id="PIRSF005461">
    <property type="entry name" value="23S_rRNA_mtase"/>
    <property type="match status" value="1"/>
</dbReference>
<dbReference type="AlphaFoldDB" id="A0AAN7ZG99"/>
<reference evidence="12 13" key="1">
    <citation type="journal article" date="2024" name="Insects">
        <title>An Improved Chromosome-Level Genome Assembly of the Firefly Pyrocoelia pectoralis.</title>
        <authorList>
            <person name="Fu X."/>
            <person name="Meyer-Rochow V.B."/>
            <person name="Ballantyne L."/>
            <person name="Zhu X."/>
        </authorList>
    </citation>
    <scope>NUCLEOTIDE SEQUENCE [LARGE SCALE GENOMIC DNA]</scope>
    <source>
        <strain evidence="12">XCY_ONT2</strain>
    </source>
</reference>
<dbReference type="SUPFAM" id="SSF53335">
    <property type="entry name" value="S-adenosyl-L-methionine-dependent methyltransferases"/>
    <property type="match status" value="1"/>
</dbReference>
<evidence type="ECO:0000313" key="12">
    <source>
        <dbReference type="EMBL" id="KAK5641272.1"/>
    </source>
</evidence>
<evidence type="ECO:0000256" key="5">
    <source>
        <dbReference type="ARBA" id="ARBA00022679"/>
    </source>
</evidence>
<dbReference type="PANTHER" id="PTHR10920">
    <property type="entry name" value="RIBOSOMAL RNA METHYLTRANSFERASE"/>
    <property type="match status" value="1"/>
</dbReference>
<protein>
    <recommendedName>
        <fullName evidence="9">rRNA methyltransferase 2, mitochondrial</fullName>
    </recommendedName>
</protein>
<dbReference type="InterPro" id="IPR029063">
    <property type="entry name" value="SAM-dependent_MTases_sf"/>
</dbReference>
<evidence type="ECO:0000256" key="4">
    <source>
        <dbReference type="ARBA" id="ARBA00022603"/>
    </source>
</evidence>
<dbReference type="InterPro" id="IPR015507">
    <property type="entry name" value="rRNA-MeTfrase_E"/>
</dbReference>
<dbReference type="GO" id="GO:0008650">
    <property type="term" value="F:rRNA (uridine-2'-O-)-methyltransferase activity"/>
    <property type="evidence" value="ECO:0007669"/>
    <property type="project" value="TreeGrafter"/>
</dbReference>
<comment type="subcellular location">
    <subcellularLocation>
        <location evidence="1">Mitochondrion</location>
    </subcellularLocation>
</comment>
<evidence type="ECO:0000313" key="13">
    <source>
        <dbReference type="Proteomes" id="UP001329430"/>
    </source>
</evidence>
<dbReference type="EMBL" id="JAVRBK010000007">
    <property type="protein sequence ID" value="KAK5641272.1"/>
    <property type="molecule type" value="Genomic_DNA"/>
</dbReference>
<evidence type="ECO:0000256" key="7">
    <source>
        <dbReference type="ARBA" id="ARBA00022946"/>
    </source>
</evidence>
<gene>
    <name evidence="12" type="ORF">RI129_009819</name>
</gene>
<keyword evidence="3" id="KW-0698">rRNA processing</keyword>
<keyword evidence="7" id="KW-0809">Transit peptide</keyword>
<keyword evidence="4" id="KW-0489">Methyltransferase</keyword>
<sequence length="245" mass="27321">MYSGLSICRYLHTTVHSLRHISPNNMKGKGSSSTKWLTRQLNDPYVEKAKMFNYRCRSAFKLIEIDDSQSIFTPGDVVIDCGAAPGSWTQVAVKRVNADLALPNKPVGMVVAVDIQQMHSVPGAIMFGNCDLLSKDAQDKVQNALHGKQANVIISDMAPSATGIKEMDDENMLRLCYTAFRFAVLVSKVDAFLLVKMWQSGFTSKLQKDMERFYDKVKIMKPNSSRSDSAEIFLLAKHFKGLKSS</sequence>
<evidence type="ECO:0000256" key="10">
    <source>
        <dbReference type="PIRSR" id="PIRSR005461-1"/>
    </source>
</evidence>
<keyword evidence="5" id="KW-0808">Transferase</keyword>
<evidence type="ECO:0000256" key="9">
    <source>
        <dbReference type="ARBA" id="ARBA00041184"/>
    </source>
</evidence>
<proteinExistence type="inferred from homology"/>
<evidence type="ECO:0000259" key="11">
    <source>
        <dbReference type="Pfam" id="PF01728"/>
    </source>
</evidence>
<dbReference type="Proteomes" id="UP001329430">
    <property type="component" value="Chromosome 7"/>
</dbReference>
<dbReference type="InterPro" id="IPR050082">
    <property type="entry name" value="RNA_methyltr_RlmE"/>
</dbReference>
<dbReference type="GO" id="GO:1902775">
    <property type="term" value="P:mitochondrial large ribosomal subunit assembly"/>
    <property type="evidence" value="ECO:0007669"/>
    <property type="project" value="UniProtKB-ARBA"/>
</dbReference>
<keyword evidence="13" id="KW-1185">Reference proteome</keyword>
<keyword evidence="8" id="KW-0496">Mitochondrion</keyword>
<dbReference type="HAMAP" id="MF_01547">
    <property type="entry name" value="RNA_methyltr_E"/>
    <property type="match status" value="1"/>
</dbReference>
<dbReference type="PANTHER" id="PTHR10920:SF18">
    <property type="entry name" value="RRNA METHYLTRANSFERASE 2, MITOCHONDRIAL"/>
    <property type="match status" value="1"/>
</dbReference>
<evidence type="ECO:0000256" key="3">
    <source>
        <dbReference type="ARBA" id="ARBA00022552"/>
    </source>
</evidence>
<name>A0AAN7ZG99_9COLE</name>
<dbReference type="InterPro" id="IPR002877">
    <property type="entry name" value="RNA_MeTrfase_FtsJ_dom"/>
</dbReference>
<comment type="caution">
    <text evidence="12">The sequence shown here is derived from an EMBL/GenBank/DDBJ whole genome shotgun (WGS) entry which is preliminary data.</text>
</comment>
<dbReference type="FunFam" id="3.40.50.150:FF:000129">
    <property type="entry name" value="Mitochondrial rRNA methyltransferase 2"/>
    <property type="match status" value="1"/>
</dbReference>
<comment type="similarity">
    <text evidence="2">Belongs to the class I-like SAM-binding methyltransferase superfamily. RNA methyltransferase RlmE family.</text>
</comment>
<evidence type="ECO:0000256" key="6">
    <source>
        <dbReference type="ARBA" id="ARBA00022691"/>
    </source>
</evidence>
<accession>A0AAN7ZG99</accession>
<feature type="active site" description="Proton acceptor" evidence="10">
    <location>
        <position position="196"/>
    </location>
</feature>
<feature type="domain" description="Ribosomal RNA methyltransferase FtsJ" evidence="11">
    <location>
        <begin position="54"/>
        <end position="239"/>
    </location>
</feature>
<dbReference type="GO" id="GO:0005759">
    <property type="term" value="C:mitochondrial matrix"/>
    <property type="evidence" value="ECO:0007669"/>
    <property type="project" value="UniProtKB-ARBA"/>
</dbReference>
<dbReference type="Pfam" id="PF01728">
    <property type="entry name" value="FtsJ"/>
    <property type="match status" value="1"/>
</dbReference>
<dbReference type="Gene3D" id="3.40.50.150">
    <property type="entry name" value="Vaccinia Virus protein VP39"/>
    <property type="match status" value="1"/>
</dbReference>
<keyword evidence="6 10" id="KW-0949">S-adenosyl-L-methionine</keyword>